<dbReference type="Gene3D" id="3.40.50.1000">
    <property type="entry name" value="HAD superfamily/HAD-like"/>
    <property type="match status" value="1"/>
</dbReference>
<comment type="caution">
    <text evidence="2">The sequence shown here is derived from an EMBL/GenBank/DDBJ whole genome shotgun (WGS) entry which is preliminary data.</text>
</comment>
<protein>
    <recommendedName>
        <fullName evidence="4">Hydrolase of the HAD superfamily</fullName>
    </recommendedName>
</protein>
<reference evidence="2" key="2">
    <citation type="submission" date="2023-01" db="EMBL/GenBank/DDBJ databases">
        <authorList>
            <person name="Sun Q."/>
            <person name="Evtushenko L."/>
        </authorList>
    </citation>
    <scope>NUCLEOTIDE SEQUENCE</scope>
    <source>
        <strain evidence="2">VKM Ac-1321</strain>
    </source>
</reference>
<dbReference type="RefSeq" id="WP_261962647.1">
    <property type="nucleotide sequence ID" value="NZ_BAAAXA010000001.1"/>
</dbReference>
<evidence type="ECO:0008006" key="4">
    <source>
        <dbReference type="Google" id="ProtNLM"/>
    </source>
</evidence>
<dbReference type="SUPFAM" id="SSF56784">
    <property type="entry name" value="HAD-like"/>
    <property type="match status" value="1"/>
</dbReference>
<gene>
    <name evidence="2" type="ORF">GCM10017581_020960</name>
</gene>
<dbReference type="AlphaFoldDB" id="A0A9W6NKQ6"/>
<accession>A0A9W6NKQ6</accession>
<dbReference type="SFLD" id="SFLDG01129">
    <property type="entry name" value="C1.5:_HAD__Beta-PGM__Phosphata"/>
    <property type="match status" value="1"/>
</dbReference>
<dbReference type="Pfam" id="PF00702">
    <property type="entry name" value="Hydrolase"/>
    <property type="match status" value="1"/>
</dbReference>
<dbReference type="Proteomes" id="UP001143480">
    <property type="component" value="Unassembled WGS sequence"/>
</dbReference>
<dbReference type="EMBL" id="BSFP01000008">
    <property type="protein sequence ID" value="GLL00356.1"/>
    <property type="molecule type" value="Genomic_DNA"/>
</dbReference>
<dbReference type="InterPro" id="IPR006439">
    <property type="entry name" value="HAD-SF_hydro_IA"/>
</dbReference>
<dbReference type="InterPro" id="IPR023214">
    <property type="entry name" value="HAD_sf"/>
</dbReference>
<evidence type="ECO:0000313" key="3">
    <source>
        <dbReference type="Proteomes" id="UP001143480"/>
    </source>
</evidence>
<keyword evidence="1" id="KW-0378">Hydrolase</keyword>
<reference evidence="2" key="1">
    <citation type="journal article" date="2014" name="Int. J. Syst. Evol. Microbiol.">
        <title>Complete genome sequence of Corynebacterium casei LMG S-19264T (=DSM 44701T), isolated from a smear-ripened cheese.</title>
        <authorList>
            <consortium name="US DOE Joint Genome Institute (JGI-PGF)"/>
            <person name="Walter F."/>
            <person name="Albersmeier A."/>
            <person name="Kalinowski J."/>
            <person name="Ruckert C."/>
        </authorList>
    </citation>
    <scope>NUCLEOTIDE SEQUENCE</scope>
    <source>
        <strain evidence="2">VKM Ac-1321</strain>
    </source>
</reference>
<keyword evidence="3" id="KW-1185">Reference proteome</keyword>
<dbReference type="NCBIfam" id="TIGR01509">
    <property type="entry name" value="HAD-SF-IA-v3"/>
    <property type="match status" value="1"/>
</dbReference>
<dbReference type="SFLD" id="SFLDS00003">
    <property type="entry name" value="Haloacid_Dehalogenase"/>
    <property type="match status" value="1"/>
</dbReference>
<dbReference type="PANTHER" id="PTHR43316">
    <property type="entry name" value="HYDROLASE, HALOACID DELAHOGENASE-RELATED"/>
    <property type="match status" value="1"/>
</dbReference>
<dbReference type="InterPro" id="IPR036412">
    <property type="entry name" value="HAD-like_sf"/>
</dbReference>
<organism evidence="2 3">
    <name type="scientific">Dactylosporangium matsuzakiense</name>
    <dbReference type="NCBI Taxonomy" id="53360"/>
    <lineage>
        <taxon>Bacteria</taxon>
        <taxon>Bacillati</taxon>
        <taxon>Actinomycetota</taxon>
        <taxon>Actinomycetes</taxon>
        <taxon>Micromonosporales</taxon>
        <taxon>Micromonosporaceae</taxon>
        <taxon>Dactylosporangium</taxon>
    </lineage>
</organism>
<dbReference type="InterPro" id="IPR051540">
    <property type="entry name" value="S-2-haloacid_dehalogenase"/>
</dbReference>
<evidence type="ECO:0000313" key="2">
    <source>
        <dbReference type="EMBL" id="GLL00356.1"/>
    </source>
</evidence>
<dbReference type="PRINTS" id="PR00413">
    <property type="entry name" value="HADHALOGNASE"/>
</dbReference>
<name>A0A9W6NKQ6_9ACTN</name>
<dbReference type="PANTHER" id="PTHR43316:SF3">
    <property type="entry name" value="HALOACID DEHALOGENASE, TYPE II (AFU_ORTHOLOGUE AFUA_2G07750)-RELATED"/>
    <property type="match status" value="1"/>
</dbReference>
<proteinExistence type="predicted"/>
<dbReference type="GO" id="GO:0016787">
    <property type="term" value="F:hydrolase activity"/>
    <property type="evidence" value="ECO:0007669"/>
    <property type="project" value="UniProtKB-KW"/>
</dbReference>
<dbReference type="NCBIfam" id="TIGR01549">
    <property type="entry name" value="HAD-SF-IA-v1"/>
    <property type="match status" value="1"/>
</dbReference>
<evidence type="ECO:0000256" key="1">
    <source>
        <dbReference type="ARBA" id="ARBA00022801"/>
    </source>
</evidence>
<sequence length="230" mass="24230">MIQAVCFDYFNTCTSAVVRGEGHRRTAEILGVDPDVWLAVLDSSYPERARGGYGSLLAGLRRLCTEAGVEPTTAQLREAAAVRLAAVESDAPLRAEAVGVLRALKDAGVRIAIVSDTWVELPMILPRTPLAPLIDAAVYSSRVGHTKPHPAVYAAACDKLRVAPAHCLYIGDGGSHELTGAARFGLTAVQLRAPDLGSHLTFDAEPDWRGPAVASLTAVLDLVGAPMLVG</sequence>